<accession>A0A1G4PND9</accession>
<dbReference type="RefSeq" id="WP_090643311.1">
    <property type="nucleotide sequence ID" value="NZ_CBCRYE010000001.1"/>
</dbReference>
<dbReference type="Proteomes" id="UP000199150">
    <property type="component" value="Unassembled WGS sequence"/>
</dbReference>
<evidence type="ECO:0000313" key="2">
    <source>
        <dbReference type="Proteomes" id="UP000199150"/>
    </source>
</evidence>
<reference evidence="2" key="1">
    <citation type="submission" date="2016-10" db="EMBL/GenBank/DDBJ databases">
        <authorList>
            <person name="Varghese N."/>
            <person name="Submissions S."/>
        </authorList>
    </citation>
    <scope>NUCLEOTIDE SEQUENCE [LARGE SCALE GENOMIC DNA]</scope>
    <source>
        <strain evidence="2">CGMCC 1.3431</strain>
    </source>
</reference>
<dbReference type="STRING" id="260084.SAMN02927928_0526"/>
<organism evidence="1 2">
    <name type="scientific">Asticcacaulis taihuensis</name>
    <dbReference type="NCBI Taxonomy" id="260084"/>
    <lineage>
        <taxon>Bacteria</taxon>
        <taxon>Pseudomonadati</taxon>
        <taxon>Pseudomonadota</taxon>
        <taxon>Alphaproteobacteria</taxon>
        <taxon>Caulobacterales</taxon>
        <taxon>Caulobacteraceae</taxon>
        <taxon>Asticcacaulis</taxon>
    </lineage>
</organism>
<evidence type="ECO:0000313" key="1">
    <source>
        <dbReference type="EMBL" id="SCW33796.1"/>
    </source>
</evidence>
<proteinExistence type="predicted"/>
<dbReference type="AlphaFoldDB" id="A0A1G4PND9"/>
<keyword evidence="2" id="KW-1185">Reference proteome</keyword>
<gene>
    <name evidence="1" type="ORF">SAMN02927928_0526</name>
</gene>
<dbReference type="EMBL" id="FMTS01000001">
    <property type="protein sequence ID" value="SCW33796.1"/>
    <property type="molecule type" value="Genomic_DNA"/>
</dbReference>
<name>A0A1G4PND9_9CAUL</name>
<sequence>MEQTDITQRLRKLALNLLDAYEQIETPNTFVEANRAAKALISIGKAIKLAGEEAPAPKPVVPPVAPPRKATVASPYLEVERQARALIEADKALRGGELSEAEIDALLGPPDPPPFPSPFK</sequence>
<dbReference type="OrthoDB" id="10000051at2"/>
<protein>
    <submittedName>
        <fullName evidence="1">Uncharacterized protein</fullName>
    </submittedName>
</protein>